<dbReference type="AlphaFoldDB" id="A0AAV5QXE0"/>
<evidence type="ECO:0000313" key="2">
    <source>
        <dbReference type="Proteomes" id="UP001378960"/>
    </source>
</evidence>
<proteinExistence type="predicted"/>
<organism evidence="1 2">
    <name type="scientific">Pichia kluyveri</name>
    <name type="common">Yeast</name>
    <dbReference type="NCBI Taxonomy" id="36015"/>
    <lineage>
        <taxon>Eukaryota</taxon>
        <taxon>Fungi</taxon>
        <taxon>Dikarya</taxon>
        <taxon>Ascomycota</taxon>
        <taxon>Saccharomycotina</taxon>
        <taxon>Pichiomycetes</taxon>
        <taxon>Pichiales</taxon>
        <taxon>Pichiaceae</taxon>
        <taxon>Pichia</taxon>
    </lineage>
</organism>
<reference evidence="1 2" key="1">
    <citation type="journal article" date="2023" name="Elife">
        <title>Identification of key yeast species and microbe-microbe interactions impacting larval growth of Drosophila in the wild.</title>
        <authorList>
            <person name="Mure A."/>
            <person name="Sugiura Y."/>
            <person name="Maeda R."/>
            <person name="Honda K."/>
            <person name="Sakurai N."/>
            <person name="Takahashi Y."/>
            <person name="Watada M."/>
            <person name="Katoh T."/>
            <person name="Gotoh A."/>
            <person name="Gotoh Y."/>
            <person name="Taniguchi I."/>
            <person name="Nakamura K."/>
            <person name="Hayashi T."/>
            <person name="Katayama T."/>
            <person name="Uemura T."/>
            <person name="Hattori Y."/>
        </authorList>
    </citation>
    <scope>NUCLEOTIDE SEQUENCE [LARGE SCALE GENOMIC DNA]</scope>
    <source>
        <strain evidence="1 2">PK-24</strain>
    </source>
</reference>
<sequence length="626" mass="71562">MDDFYIAREVVKYGGDIQRGKDGQIFIQVSNGFVVLKPDVNFNGNSTNINDLFTCYRIKFGDEEFINFFRNIIRDGPIGIGSGVEKNGDVKYLNISESGVSKSYDCMYLSVCDNWNGYLMNNKDGKFETIKCINEVLARDFGIVMKGFLNEGEDDCVKIEYLMWFKGADFQLLKKWNAVHRSFVCLTRGGVFIYEYESESGDLSKKIEVDIGIDTYFIRCEQGRWIFEDDGKWSVEIYLLSADNTIIVKKCWYKDGQWGFYDGEVVLSDEDDYIVSYQVMKGYGIVVVYTGRVIVYANGKVLKTNLNALVAMDNLVSIFDEAKNVWYVIACNKVGNMKFIVLNSNKIIYDKEFNYITEEINDEEFKKWSNRLPLFSKLELQNDNYCIDTLRVDFSGRMIYMLSLENHNNRDFEFNTGRSIARERATLKFSILKSSNDVKVHFEDVNEFNSLSSGGGSYWQNVRNLQLGLQMECTYEEINKIKSESDELFGDEGRERRRVSGVITQKLIIEEIEQLLEKKRKTIEVIKPVDLLVVTGEKVKLPICGGLLHEEFIGKPNEEGVWTSIGGRNWKSCSITKAPILGKTRKCGLCKSEVIADSESESGEAGITSITRACPVCPFCSTRWVV</sequence>
<evidence type="ECO:0008006" key="3">
    <source>
        <dbReference type="Google" id="ProtNLM"/>
    </source>
</evidence>
<keyword evidence="2" id="KW-1185">Reference proteome</keyword>
<dbReference type="Proteomes" id="UP001378960">
    <property type="component" value="Unassembled WGS sequence"/>
</dbReference>
<accession>A0AAV5QXE0</accession>
<gene>
    <name evidence="1" type="ORF">DAPK24_002420</name>
</gene>
<name>A0AAV5QXE0_PICKL</name>
<dbReference type="EMBL" id="BTGB01000001">
    <property type="protein sequence ID" value="GMM43667.1"/>
    <property type="molecule type" value="Genomic_DNA"/>
</dbReference>
<comment type="caution">
    <text evidence="1">The sequence shown here is derived from an EMBL/GenBank/DDBJ whole genome shotgun (WGS) entry which is preliminary data.</text>
</comment>
<evidence type="ECO:0000313" key="1">
    <source>
        <dbReference type="EMBL" id="GMM43667.1"/>
    </source>
</evidence>
<protein>
    <recommendedName>
        <fullName evidence="3">Transcription factor IIIC putative zinc-finger domain-containing protein</fullName>
    </recommendedName>
</protein>